<evidence type="ECO:0000313" key="2">
    <source>
        <dbReference type="EMBL" id="KAG9341012.1"/>
    </source>
</evidence>
<accession>A0A8T2NTT4</accession>
<proteinExistence type="predicted"/>
<comment type="caution">
    <text evidence="2">The sequence shown here is derived from an EMBL/GenBank/DDBJ whole genome shotgun (WGS) entry which is preliminary data.</text>
</comment>
<protein>
    <recommendedName>
        <fullName evidence="1">PDZ domain-containing protein</fullName>
    </recommendedName>
</protein>
<dbReference type="GO" id="GO:0005886">
    <property type="term" value="C:plasma membrane"/>
    <property type="evidence" value="ECO:0007669"/>
    <property type="project" value="TreeGrafter"/>
</dbReference>
<dbReference type="Pfam" id="PF00595">
    <property type="entry name" value="PDZ"/>
    <property type="match status" value="1"/>
</dbReference>
<evidence type="ECO:0000259" key="1">
    <source>
        <dbReference type="PROSITE" id="PS50106"/>
    </source>
</evidence>
<dbReference type="PROSITE" id="PS50106">
    <property type="entry name" value="PDZ"/>
    <property type="match status" value="1"/>
</dbReference>
<dbReference type="SUPFAM" id="SSF50156">
    <property type="entry name" value="PDZ domain-like"/>
    <property type="match status" value="1"/>
</dbReference>
<dbReference type="Proteomes" id="UP000824540">
    <property type="component" value="Unassembled WGS sequence"/>
</dbReference>
<dbReference type="SMART" id="SM00228">
    <property type="entry name" value="PDZ"/>
    <property type="match status" value="1"/>
</dbReference>
<dbReference type="InterPro" id="IPR036034">
    <property type="entry name" value="PDZ_sf"/>
</dbReference>
<name>A0A8T2NTT4_9TELE</name>
<dbReference type="AlphaFoldDB" id="A0A8T2NTT4"/>
<feature type="non-terminal residue" evidence="2">
    <location>
        <position position="161"/>
    </location>
</feature>
<organism evidence="2 3">
    <name type="scientific">Albula glossodonta</name>
    <name type="common">roundjaw bonefish</name>
    <dbReference type="NCBI Taxonomy" id="121402"/>
    <lineage>
        <taxon>Eukaryota</taxon>
        <taxon>Metazoa</taxon>
        <taxon>Chordata</taxon>
        <taxon>Craniata</taxon>
        <taxon>Vertebrata</taxon>
        <taxon>Euteleostomi</taxon>
        <taxon>Actinopterygii</taxon>
        <taxon>Neopterygii</taxon>
        <taxon>Teleostei</taxon>
        <taxon>Albuliformes</taxon>
        <taxon>Albulidae</taxon>
        <taxon>Albula</taxon>
    </lineage>
</organism>
<dbReference type="GO" id="GO:0035331">
    <property type="term" value="P:negative regulation of hippo signaling"/>
    <property type="evidence" value="ECO:0007669"/>
    <property type="project" value="TreeGrafter"/>
</dbReference>
<evidence type="ECO:0000313" key="3">
    <source>
        <dbReference type="Proteomes" id="UP000824540"/>
    </source>
</evidence>
<reference evidence="2" key="1">
    <citation type="thesis" date="2021" institute="BYU ScholarsArchive" country="Provo, UT, USA">
        <title>Applications of and Algorithms for Genome Assembly and Genomic Analyses with an Emphasis on Marine Teleosts.</title>
        <authorList>
            <person name="Pickett B.D."/>
        </authorList>
    </citation>
    <scope>NUCLEOTIDE SEQUENCE</scope>
    <source>
        <strain evidence="2">HI-2016</strain>
    </source>
</reference>
<dbReference type="InterPro" id="IPR053004">
    <property type="entry name" value="MAGUK_Signaling_Regulators"/>
</dbReference>
<keyword evidence="3" id="KW-1185">Reference proteome</keyword>
<dbReference type="OrthoDB" id="10067129at2759"/>
<sequence>MRESKHEALQNLREMKERVENHVESEPWYGPLTDSLYSQDSAIYTVSLEREAELEWFGKDRVGFDLKALGFDVAELGNDSCRPGNCGIFVTRVDRGSVADGKLRVNDWVLRLNGLDLTSGNWRQVVGTVLNGGGAVSAVVCRKKPASQKHVDPAPLNLEGS</sequence>
<feature type="domain" description="PDZ" evidence="1">
    <location>
        <begin position="45"/>
        <end position="144"/>
    </location>
</feature>
<gene>
    <name evidence="2" type="ORF">JZ751_019765</name>
</gene>
<dbReference type="PANTHER" id="PTHR46360">
    <property type="entry name" value="DISKS LARGE HOMOLOG 5"/>
    <property type="match status" value="1"/>
</dbReference>
<dbReference type="EMBL" id="JAFBMS010000038">
    <property type="protein sequence ID" value="KAG9341012.1"/>
    <property type="molecule type" value="Genomic_DNA"/>
</dbReference>
<dbReference type="PANTHER" id="PTHR46360:SF1">
    <property type="entry name" value="DISKS LARGE HOMOLOG 5"/>
    <property type="match status" value="1"/>
</dbReference>
<dbReference type="Gene3D" id="2.30.42.10">
    <property type="match status" value="1"/>
</dbReference>
<dbReference type="InterPro" id="IPR001478">
    <property type="entry name" value="PDZ"/>
</dbReference>